<dbReference type="EMBL" id="BDQV01000665">
    <property type="protein sequence ID" value="GAY67163.1"/>
    <property type="molecule type" value="Genomic_DNA"/>
</dbReference>
<feature type="non-terminal residue" evidence="1">
    <location>
        <position position="1"/>
    </location>
</feature>
<comment type="caution">
    <text evidence="1">The sequence shown here is derived from an EMBL/GenBank/DDBJ whole genome shotgun (WGS) entry which is preliminary data.</text>
</comment>
<reference evidence="1 2" key="1">
    <citation type="journal article" date="2017" name="Front. Genet.">
        <title>Draft sequencing of the heterozygous diploid genome of Satsuma (Citrus unshiu Marc.) using a hybrid assembly approach.</title>
        <authorList>
            <person name="Shimizu T."/>
            <person name="Tanizawa Y."/>
            <person name="Mochizuki T."/>
            <person name="Nagasaki H."/>
            <person name="Yoshioka T."/>
            <person name="Toyoda A."/>
            <person name="Fujiyama A."/>
            <person name="Kaminuma E."/>
            <person name="Nakamura Y."/>
        </authorList>
    </citation>
    <scope>NUCLEOTIDE SEQUENCE [LARGE SCALE GENOMIC DNA]</scope>
    <source>
        <strain evidence="2">cv. Miyagawa wase</strain>
    </source>
</reference>
<sequence>NKSNLLLSFDYSSSPEASKIFSDLKNMETPCAGNVWLEGFIVSFISLNDDEKVNDGNLDLLIVPQYGRNLDYTG</sequence>
<evidence type="ECO:0000313" key="1">
    <source>
        <dbReference type="EMBL" id="GAY67163.1"/>
    </source>
</evidence>
<evidence type="ECO:0000313" key="2">
    <source>
        <dbReference type="Proteomes" id="UP000236630"/>
    </source>
</evidence>
<proteinExistence type="predicted"/>
<organism evidence="1 2">
    <name type="scientific">Citrus unshiu</name>
    <name type="common">Satsuma mandarin</name>
    <name type="synonym">Citrus nobilis var. unshiu</name>
    <dbReference type="NCBI Taxonomy" id="55188"/>
    <lineage>
        <taxon>Eukaryota</taxon>
        <taxon>Viridiplantae</taxon>
        <taxon>Streptophyta</taxon>
        <taxon>Embryophyta</taxon>
        <taxon>Tracheophyta</taxon>
        <taxon>Spermatophyta</taxon>
        <taxon>Magnoliopsida</taxon>
        <taxon>eudicotyledons</taxon>
        <taxon>Gunneridae</taxon>
        <taxon>Pentapetalae</taxon>
        <taxon>rosids</taxon>
        <taxon>malvids</taxon>
        <taxon>Sapindales</taxon>
        <taxon>Rutaceae</taxon>
        <taxon>Aurantioideae</taxon>
        <taxon>Citrus</taxon>
    </lineage>
</organism>
<gene>
    <name evidence="1" type="ORF">CUMW_254380</name>
</gene>
<protein>
    <submittedName>
        <fullName evidence="1">Uncharacterized protein</fullName>
    </submittedName>
</protein>
<name>A0A2H5QRG5_CITUN</name>
<dbReference type="AlphaFoldDB" id="A0A2H5QRG5"/>
<accession>A0A2H5QRG5</accession>
<dbReference type="Proteomes" id="UP000236630">
    <property type="component" value="Unassembled WGS sequence"/>
</dbReference>
<keyword evidence="2" id="KW-1185">Reference proteome</keyword>